<dbReference type="SUPFAM" id="SSF51101">
    <property type="entry name" value="Mannose-binding lectins"/>
    <property type="match status" value="1"/>
</dbReference>
<evidence type="ECO:0000256" key="1">
    <source>
        <dbReference type="SAM" id="MobiDB-lite"/>
    </source>
</evidence>
<dbReference type="SMART" id="SM00915">
    <property type="entry name" value="Jacalin"/>
    <property type="match status" value="1"/>
</dbReference>
<evidence type="ECO:0000313" key="5">
    <source>
        <dbReference type="Proteomes" id="UP001447188"/>
    </source>
</evidence>
<dbReference type="CDD" id="cd18186">
    <property type="entry name" value="BTB_POZ_ZBTB_KLHL-like"/>
    <property type="match status" value="1"/>
</dbReference>
<comment type="caution">
    <text evidence="4">The sequence shown here is derived from an EMBL/GenBank/DDBJ whole genome shotgun (WGS) entry which is preliminary data.</text>
</comment>
<name>A0ABR3G529_9PEZI</name>
<dbReference type="PANTHER" id="PTHR47843:SF5">
    <property type="entry name" value="BTB_POZ DOMAIN PROTEIN"/>
    <property type="match status" value="1"/>
</dbReference>
<dbReference type="InterPro" id="IPR001229">
    <property type="entry name" value="Jacalin-like_lectin_dom"/>
</dbReference>
<dbReference type="Proteomes" id="UP001447188">
    <property type="component" value="Unassembled WGS sequence"/>
</dbReference>
<dbReference type="Pfam" id="PF01419">
    <property type="entry name" value="Jacalin"/>
    <property type="match status" value="1"/>
</dbReference>
<dbReference type="Gene3D" id="2.100.10.30">
    <property type="entry name" value="Jacalin-like lectin domain"/>
    <property type="match status" value="1"/>
</dbReference>
<reference evidence="4 5" key="1">
    <citation type="submission" date="2024-02" db="EMBL/GenBank/DDBJ databases">
        <title>Discinaceae phylogenomics.</title>
        <authorList>
            <person name="Dirks A.C."/>
            <person name="James T.Y."/>
        </authorList>
    </citation>
    <scope>NUCLEOTIDE SEQUENCE [LARGE SCALE GENOMIC DNA]</scope>
    <source>
        <strain evidence="4 5">ACD0624</strain>
    </source>
</reference>
<keyword evidence="5" id="KW-1185">Reference proteome</keyword>
<dbReference type="PROSITE" id="PS50097">
    <property type="entry name" value="BTB"/>
    <property type="match status" value="1"/>
</dbReference>
<protein>
    <recommendedName>
        <fullName evidence="6">BTB domain-containing protein</fullName>
    </recommendedName>
</protein>
<evidence type="ECO:0000259" key="3">
    <source>
        <dbReference type="PROSITE" id="PS51752"/>
    </source>
</evidence>
<sequence length="386" mass="42327">MSPSRYSVSTPVCGSQNTGEAFDDRPSPEDFPDAKISKILIRHDRLIDSLEVHYTTANRKPVKHGGNGGQLDVLSLDEDEIINAVEGSFTGEAICHLTFVTGKRRIGPYGRAYGTRFTLTANEKAPTGRMALISFSGKASYFILSLSATFAELPRRRNTSELVKYEQVLAGDQSLSAPRSTPVSQFAGYLMTPGITLTVGPDGTKFYANEEALCRLPFFKAALQGAFREAVEKTIDMPEDDPIAVAAMVEFLYTGSYTYAYDSTNTAELGNEPPGTFAEGMFQVAVCTTASKYGCLQLKEGAWKVFETVLQDASDIDRLRLWKAAYNDGLQLLGVDGTQNEGQAQEELRRWVGVLFEDHGAEMDAALLEDHKLARDLLRLATVNVK</sequence>
<evidence type="ECO:0000313" key="4">
    <source>
        <dbReference type="EMBL" id="KAL0631042.1"/>
    </source>
</evidence>
<dbReference type="InterPro" id="IPR011333">
    <property type="entry name" value="SKP1/BTB/POZ_sf"/>
</dbReference>
<proteinExistence type="predicted"/>
<dbReference type="InterPro" id="IPR036404">
    <property type="entry name" value="Jacalin-like_lectin_dom_sf"/>
</dbReference>
<dbReference type="SUPFAM" id="SSF54695">
    <property type="entry name" value="POZ domain"/>
    <property type="match status" value="1"/>
</dbReference>
<dbReference type="InterPro" id="IPR000210">
    <property type="entry name" value="BTB/POZ_dom"/>
</dbReference>
<feature type="compositionally biased region" description="Polar residues" evidence="1">
    <location>
        <begin position="1"/>
        <end position="19"/>
    </location>
</feature>
<feature type="region of interest" description="Disordered" evidence="1">
    <location>
        <begin position="1"/>
        <end position="30"/>
    </location>
</feature>
<dbReference type="EMBL" id="JBBBZM010000311">
    <property type="protein sequence ID" value="KAL0631042.1"/>
    <property type="molecule type" value="Genomic_DNA"/>
</dbReference>
<gene>
    <name evidence="4" type="ORF">Q9L58_010108</name>
</gene>
<dbReference type="Gene3D" id="3.30.710.10">
    <property type="entry name" value="Potassium Channel Kv1.1, Chain A"/>
    <property type="match status" value="1"/>
</dbReference>
<dbReference type="PROSITE" id="PS51752">
    <property type="entry name" value="JACALIN_LECTIN"/>
    <property type="match status" value="1"/>
</dbReference>
<evidence type="ECO:0000259" key="2">
    <source>
        <dbReference type="PROSITE" id="PS50097"/>
    </source>
</evidence>
<feature type="domain" description="BTB" evidence="2">
    <location>
        <begin position="193"/>
        <end position="261"/>
    </location>
</feature>
<feature type="domain" description="Jacalin-type lectin" evidence="3">
    <location>
        <begin position="7"/>
        <end position="152"/>
    </location>
</feature>
<accession>A0ABR3G529</accession>
<organism evidence="4 5">
    <name type="scientific">Discina gigas</name>
    <dbReference type="NCBI Taxonomy" id="1032678"/>
    <lineage>
        <taxon>Eukaryota</taxon>
        <taxon>Fungi</taxon>
        <taxon>Dikarya</taxon>
        <taxon>Ascomycota</taxon>
        <taxon>Pezizomycotina</taxon>
        <taxon>Pezizomycetes</taxon>
        <taxon>Pezizales</taxon>
        <taxon>Discinaceae</taxon>
        <taxon>Discina</taxon>
    </lineage>
</organism>
<dbReference type="PANTHER" id="PTHR47843">
    <property type="entry name" value="BTB DOMAIN-CONTAINING PROTEIN-RELATED"/>
    <property type="match status" value="1"/>
</dbReference>
<evidence type="ECO:0008006" key="6">
    <source>
        <dbReference type="Google" id="ProtNLM"/>
    </source>
</evidence>